<dbReference type="InterPro" id="IPR003418">
    <property type="entry name" value="Fumarate_red_D"/>
</dbReference>
<name>A0ABP8U7Y1_9ACTN</name>
<dbReference type="InterPro" id="IPR034804">
    <property type="entry name" value="SQR/QFR_C/D"/>
</dbReference>
<feature type="transmembrane region" description="Helical" evidence="5">
    <location>
        <begin position="57"/>
        <end position="74"/>
    </location>
</feature>
<evidence type="ECO:0000256" key="2">
    <source>
        <dbReference type="ARBA" id="ARBA00022692"/>
    </source>
</evidence>
<accession>A0ABP8U7Y1</accession>
<evidence type="ECO:0000256" key="3">
    <source>
        <dbReference type="ARBA" id="ARBA00022989"/>
    </source>
</evidence>
<comment type="caution">
    <text evidence="6">The sequence shown here is derived from an EMBL/GenBank/DDBJ whole genome shotgun (WGS) entry which is preliminary data.</text>
</comment>
<keyword evidence="3 5" id="KW-1133">Transmembrane helix</keyword>
<evidence type="ECO:0000256" key="1">
    <source>
        <dbReference type="ARBA" id="ARBA00022475"/>
    </source>
</evidence>
<evidence type="ECO:0000256" key="4">
    <source>
        <dbReference type="ARBA" id="ARBA00023136"/>
    </source>
</evidence>
<dbReference type="EMBL" id="BAABHK010000002">
    <property type="protein sequence ID" value="GAA4623972.1"/>
    <property type="molecule type" value="Genomic_DNA"/>
</dbReference>
<keyword evidence="2 5" id="KW-0812">Transmembrane</keyword>
<dbReference type="Proteomes" id="UP001501442">
    <property type="component" value="Unassembled WGS sequence"/>
</dbReference>
<evidence type="ECO:0000313" key="6">
    <source>
        <dbReference type="EMBL" id="GAA4623972.1"/>
    </source>
</evidence>
<dbReference type="NCBIfam" id="NF003977">
    <property type="entry name" value="PRK05470.1-1"/>
    <property type="match status" value="1"/>
</dbReference>
<feature type="transmembrane region" description="Helical" evidence="5">
    <location>
        <begin position="94"/>
        <end position="115"/>
    </location>
</feature>
<feature type="transmembrane region" description="Helical" evidence="5">
    <location>
        <begin position="12"/>
        <end position="37"/>
    </location>
</feature>
<dbReference type="Gene3D" id="1.20.1300.10">
    <property type="entry name" value="Fumarate reductase/succinate dehydrogenase, transmembrane subunit"/>
    <property type="match status" value="1"/>
</dbReference>
<keyword evidence="1" id="KW-1003">Cell membrane</keyword>
<evidence type="ECO:0000256" key="5">
    <source>
        <dbReference type="SAM" id="Phobius"/>
    </source>
</evidence>
<dbReference type="SUPFAM" id="SSF81343">
    <property type="entry name" value="Fumarate reductase respiratory complex transmembrane subunits"/>
    <property type="match status" value="1"/>
</dbReference>
<gene>
    <name evidence="6" type="primary">frdD</name>
    <name evidence="6" type="ORF">GCM10023196_022400</name>
</gene>
<sequence>MARRRSPEPYLWLLFSAGGVLSALLMPILVLLFGVVIPLGWISPPGHEDLLGLLRNPITRIVLFALCALSLCHWAHRFRYTLYDGLRIKHLNELIIVACYGVAIIGSIMAGYLLFVSL</sequence>
<dbReference type="RefSeq" id="WP_345430609.1">
    <property type="nucleotide sequence ID" value="NZ_BAABHK010000002.1"/>
</dbReference>
<dbReference type="Pfam" id="PF02313">
    <property type="entry name" value="Fumarate_red_D"/>
    <property type="match status" value="1"/>
</dbReference>
<proteinExistence type="predicted"/>
<keyword evidence="4 5" id="KW-0472">Membrane</keyword>
<evidence type="ECO:0000313" key="7">
    <source>
        <dbReference type="Proteomes" id="UP001501442"/>
    </source>
</evidence>
<organism evidence="6 7">
    <name type="scientific">Actinoallomurus vinaceus</name>
    <dbReference type="NCBI Taxonomy" id="1080074"/>
    <lineage>
        <taxon>Bacteria</taxon>
        <taxon>Bacillati</taxon>
        <taxon>Actinomycetota</taxon>
        <taxon>Actinomycetes</taxon>
        <taxon>Streptosporangiales</taxon>
        <taxon>Thermomonosporaceae</taxon>
        <taxon>Actinoallomurus</taxon>
    </lineage>
</organism>
<protein>
    <submittedName>
        <fullName evidence="6">Fumarate reductase subunit FrdD</fullName>
    </submittedName>
</protein>
<reference evidence="7" key="1">
    <citation type="journal article" date="2019" name="Int. J. Syst. Evol. Microbiol.">
        <title>The Global Catalogue of Microorganisms (GCM) 10K type strain sequencing project: providing services to taxonomists for standard genome sequencing and annotation.</title>
        <authorList>
            <consortium name="The Broad Institute Genomics Platform"/>
            <consortium name="The Broad Institute Genome Sequencing Center for Infectious Disease"/>
            <person name="Wu L."/>
            <person name="Ma J."/>
        </authorList>
    </citation>
    <scope>NUCLEOTIDE SEQUENCE [LARGE SCALE GENOMIC DNA]</scope>
    <source>
        <strain evidence="7">JCM 17939</strain>
    </source>
</reference>
<keyword evidence="7" id="KW-1185">Reference proteome</keyword>